<name>A0A699IJF6_TANCI</name>
<accession>A0A699IJF6</accession>
<dbReference type="AlphaFoldDB" id="A0A699IJF6"/>
<evidence type="ECO:0000259" key="2">
    <source>
        <dbReference type="Pfam" id="PF22936"/>
    </source>
</evidence>
<feature type="region of interest" description="Disordered" evidence="1">
    <location>
        <begin position="323"/>
        <end position="494"/>
    </location>
</feature>
<feature type="compositionally biased region" description="Polar residues" evidence="1">
    <location>
        <begin position="374"/>
        <end position="386"/>
    </location>
</feature>
<feature type="compositionally biased region" description="Pro residues" evidence="1">
    <location>
        <begin position="325"/>
        <end position="359"/>
    </location>
</feature>
<dbReference type="EMBL" id="BKCJ010277819">
    <property type="protein sequence ID" value="GEZ42916.1"/>
    <property type="molecule type" value="Genomic_DNA"/>
</dbReference>
<dbReference type="InterPro" id="IPR054722">
    <property type="entry name" value="PolX-like_BBD"/>
</dbReference>
<protein>
    <submittedName>
        <fullName evidence="3">Ribonuclease H-like domain-containing protein</fullName>
    </submittedName>
</protein>
<evidence type="ECO:0000313" key="3">
    <source>
        <dbReference type="EMBL" id="GEZ42916.1"/>
    </source>
</evidence>
<feature type="non-terminal residue" evidence="3">
    <location>
        <position position="559"/>
    </location>
</feature>
<organism evidence="3">
    <name type="scientific">Tanacetum cinerariifolium</name>
    <name type="common">Dalmatian daisy</name>
    <name type="synonym">Chrysanthemum cinerariifolium</name>
    <dbReference type="NCBI Taxonomy" id="118510"/>
    <lineage>
        <taxon>Eukaryota</taxon>
        <taxon>Viridiplantae</taxon>
        <taxon>Streptophyta</taxon>
        <taxon>Embryophyta</taxon>
        <taxon>Tracheophyta</taxon>
        <taxon>Spermatophyta</taxon>
        <taxon>Magnoliopsida</taxon>
        <taxon>eudicotyledons</taxon>
        <taxon>Gunneridae</taxon>
        <taxon>Pentapetalae</taxon>
        <taxon>asterids</taxon>
        <taxon>campanulids</taxon>
        <taxon>Asterales</taxon>
        <taxon>Asteraceae</taxon>
        <taxon>Asteroideae</taxon>
        <taxon>Anthemideae</taxon>
        <taxon>Anthemidinae</taxon>
        <taxon>Tanacetum</taxon>
    </lineage>
</organism>
<feature type="domain" description="Retrovirus-related Pol polyprotein from transposon TNT 1-94-like beta-barrel" evidence="2">
    <location>
        <begin position="127"/>
        <end position="199"/>
    </location>
</feature>
<comment type="caution">
    <text evidence="3">The sequence shown here is derived from an EMBL/GenBank/DDBJ whole genome shotgun (WGS) entry which is preliminary data.</text>
</comment>
<sequence length="559" mass="61962">MSSDSHATITYTSMSSYEVIVNGTSVKPVEHPTQAENLRKDIPKTRVLTRSRLVPLNAAKSVTTAVRQTNVKHQRPVKHVVNKPYSSIRRPINHRPTPKNSNFHQQVTIVKTKKGNPQQTLKDKGVINSGCSRHITGNISYLSDFEETNGGYVAFGRKPKGSKITGKGKIKTGKLDFDDVYFVKELKFHLFSVSQMCDKKNNVLFTDTEYVVSSSDFKLPDENHVLLRVPRENSMYNVDLKNIIPSGDLTCLFAKATLEESNLYHRRLGHINFKIINNLVKVMSSDSHATITYTSMSSYEVIVNGYFGMPMDPLDPNVQLVMEAPPSPDYIPGPEAPPSPDYIPGPEAPPSPEYIPGPEYPKYLPSADDVLPTEEQSLPATVSPTAESPGYITDLEPEMEPEEDDGDNEKSEGDSIKYPTSRGDDDADDDGDDLSEDDADDEDEEESSDSEEEEEEHLAPTVSAPALHSSIPASEDSNEKEPFEEGETAATPPPFGYRVAARIYVQPHIFMPFRLESEVERLLAIPTPPLSPVSPTSYPLLPYLMPLPIFPPLPPPPII</sequence>
<proteinExistence type="predicted"/>
<feature type="compositionally biased region" description="Acidic residues" evidence="1">
    <location>
        <begin position="425"/>
        <end position="456"/>
    </location>
</feature>
<evidence type="ECO:0000256" key="1">
    <source>
        <dbReference type="SAM" id="MobiDB-lite"/>
    </source>
</evidence>
<dbReference type="Pfam" id="PF22936">
    <property type="entry name" value="Pol_BBD"/>
    <property type="match status" value="1"/>
</dbReference>
<gene>
    <name evidence="3" type="ORF">Tci_514889</name>
</gene>
<feature type="compositionally biased region" description="Acidic residues" evidence="1">
    <location>
        <begin position="395"/>
        <end position="407"/>
    </location>
</feature>
<reference evidence="3" key="1">
    <citation type="journal article" date="2019" name="Sci. Rep.">
        <title>Draft genome of Tanacetum cinerariifolium, the natural source of mosquito coil.</title>
        <authorList>
            <person name="Yamashiro T."/>
            <person name="Shiraishi A."/>
            <person name="Satake H."/>
            <person name="Nakayama K."/>
        </authorList>
    </citation>
    <scope>NUCLEOTIDE SEQUENCE</scope>
</reference>